<keyword evidence="2" id="KW-1133">Transmembrane helix</keyword>
<protein>
    <submittedName>
        <fullName evidence="3">Uncharacterized protein</fullName>
    </submittedName>
</protein>
<accession>A0A246JLU7</accession>
<comment type="caution">
    <text evidence="3">The sequence shown here is derived from an EMBL/GenBank/DDBJ whole genome shotgun (WGS) entry which is preliminary data.</text>
</comment>
<keyword evidence="2" id="KW-0472">Membrane</keyword>
<keyword evidence="4" id="KW-1185">Reference proteome</keyword>
<keyword evidence="2" id="KW-0812">Transmembrane</keyword>
<dbReference type="OrthoDB" id="8912842at2"/>
<dbReference type="AlphaFoldDB" id="A0A246JLU7"/>
<sequence>MDTQRRGVVMGGVVLVHLAVIQLWIVSLAREKSGEPLALPIRVVLRPLEADRAAAAERRYEEPARYLPAKVIIAAPEVTVEGGATGSTGTPDAGAQGSAPGSGLADGDPLSTGPLRLRPSREAIRGAFANPAVVDPRANSPRPTAEEKMAMAIDPELCLLVDRNADGTDRRRWGKYTMVAPAIQEQTGWKGKPVRVCAG</sequence>
<feature type="transmembrane region" description="Helical" evidence="2">
    <location>
        <begin position="7"/>
        <end position="26"/>
    </location>
</feature>
<feature type="region of interest" description="Disordered" evidence="1">
    <location>
        <begin position="82"/>
        <end position="116"/>
    </location>
</feature>
<dbReference type="EMBL" id="NIOF01000001">
    <property type="protein sequence ID" value="OWQ93483.1"/>
    <property type="molecule type" value="Genomic_DNA"/>
</dbReference>
<evidence type="ECO:0000313" key="3">
    <source>
        <dbReference type="EMBL" id="OWQ93483.1"/>
    </source>
</evidence>
<name>A0A246JLU7_9BURK</name>
<evidence type="ECO:0000313" key="4">
    <source>
        <dbReference type="Proteomes" id="UP000197468"/>
    </source>
</evidence>
<evidence type="ECO:0000256" key="1">
    <source>
        <dbReference type="SAM" id="MobiDB-lite"/>
    </source>
</evidence>
<dbReference type="Proteomes" id="UP000197468">
    <property type="component" value="Unassembled WGS sequence"/>
</dbReference>
<gene>
    <name evidence="3" type="ORF">CDN99_03155</name>
</gene>
<dbReference type="RefSeq" id="WP_088382629.1">
    <property type="nucleotide sequence ID" value="NZ_NIOF01000001.1"/>
</dbReference>
<reference evidence="3 4" key="1">
    <citation type="journal article" date="2008" name="Int. J. Syst. Evol. Microbiol.">
        <title>Description of Roseateles aquatilis sp. nov. and Roseateles terrae sp. nov., in the class Betaproteobacteria, and emended description of the genus Roseateles.</title>
        <authorList>
            <person name="Gomila M."/>
            <person name="Bowien B."/>
            <person name="Falsen E."/>
            <person name="Moore E.R."/>
            <person name="Lalucat J."/>
        </authorList>
    </citation>
    <scope>NUCLEOTIDE SEQUENCE [LARGE SCALE GENOMIC DNA]</scope>
    <source>
        <strain evidence="3 4">CCUG 48205</strain>
    </source>
</reference>
<proteinExistence type="predicted"/>
<organism evidence="3 4">
    <name type="scientific">Roseateles aquatilis</name>
    <dbReference type="NCBI Taxonomy" id="431061"/>
    <lineage>
        <taxon>Bacteria</taxon>
        <taxon>Pseudomonadati</taxon>
        <taxon>Pseudomonadota</taxon>
        <taxon>Betaproteobacteria</taxon>
        <taxon>Burkholderiales</taxon>
        <taxon>Sphaerotilaceae</taxon>
        <taxon>Roseateles</taxon>
    </lineage>
</organism>
<evidence type="ECO:0000256" key="2">
    <source>
        <dbReference type="SAM" id="Phobius"/>
    </source>
</evidence>